<feature type="domain" description="N-acetyltransferase" evidence="3">
    <location>
        <begin position="1"/>
        <end position="152"/>
    </location>
</feature>
<evidence type="ECO:0000313" key="5">
    <source>
        <dbReference type="Proteomes" id="UP000061839"/>
    </source>
</evidence>
<accession>A0A0D4BYG9</accession>
<dbReference type="InterPro" id="IPR000182">
    <property type="entry name" value="GNAT_dom"/>
</dbReference>
<evidence type="ECO:0000256" key="1">
    <source>
        <dbReference type="ARBA" id="ARBA00022679"/>
    </source>
</evidence>
<dbReference type="AlphaFoldDB" id="A0A0D4BYG9"/>
<dbReference type="GO" id="GO:0016747">
    <property type="term" value="F:acyltransferase activity, transferring groups other than amino-acyl groups"/>
    <property type="evidence" value="ECO:0007669"/>
    <property type="project" value="InterPro"/>
</dbReference>
<dbReference type="InterPro" id="IPR050832">
    <property type="entry name" value="Bact_Acetyltransf"/>
</dbReference>
<sequence>MIISIESPESPDVLALLAEHLGEMHATSPKESVHALDATALSGVEMTFWTARDAGVLLGCGALKELSSQAAEIKSMRTSAAARNRGVGAAVLQTLLAEAKRRGYQNVFLETGSQEHFAPARRLYQRAGFVDCGPFGDYRTDRHSVFMVRSLADQE</sequence>
<organism evidence="4 5">
    <name type="scientific">Psychromicrobium lacuslunae</name>
    <dbReference type="NCBI Taxonomy" id="1618207"/>
    <lineage>
        <taxon>Bacteria</taxon>
        <taxon>Bacillati</taxon>
        <taxon>Actinomycetota</taxon>
        <taxon>Actinomycetes</taxon>
        <taxon>Micrococcales</taxon>
        <taxon>Micrococcaceae</taxon>
        <taxon>Psychromicrobium</taxon>
    </lineage>
</organism>
<evidence type="ECO:0000256" key="2">
    <source>
        <dbReference type="ARBA" id="ARBA00023315"/>
    </source>
</evidence>
<dbReference type="Proteomes" id="UP000061839">
    <property type="component" value="Chromosome"/>
</dbReference>
<evidence type="ECO:0000259" key="3">
    <source>
        <dbReference type="PROSITE" id="PS51186"/>
    </source>
</evidence>
<reference evidence="4 5" key="1">
    <citation type="journal article" date="2015" name="Genome Announc.">
        <title>Complete Genome Sequencing of Protease-Producing Novel Arthrobacter sp. Strain IHBB 11108 Using PacBio Single-Molecule Real-Time Sequencing Technology.</title>
        <authorList>
            <person name="Kiran S."/>
            <person name="Swarnkar M.K."/>
            <person name="Pal M."/>
            <person name="Thakur R."/>
            <person name="Tewari R."/>
            <person name="Singh A.K."/>
            <person name="Gulati A."/>
        </authorList>
    </citation>
    <scope>NUCLEOTIDE SEQUENCE [LARGE SCALE GENOMIC DNA]</scope>
    <source>
        <strain evidence="4 5">IHBB 11108</strain>
    </source>
</reference>
<dbReference type="CDD" id="cd04301">
    <property type="entry name" value="NAT_SF"/>
    <property type="match status" value="1"/>
</dbReference>
<dbReference type="PROSITE" id="PS51186">
    <property type="entry name" value="GNAT"/>
    <property type="match status" value="1"/>
</dbReference>
<dbReference type="PANTHER" id="PTHR43877">
    <property type="entry name" value="AMINOALKYLPHOSPHONATE N-ACETYLTRANSFERASE-RELATED-RELATED"/>
    <property type="match status" value="1"/>
</dbReference>
<dbReference type="Pfam" id="PF00583">
    <property type="entry name" value="Acetyltransf_1"/>
    <property type="match status" value="1"/>
</dbReference>
<proteinExistence type="predicted"/>
<dbReference type="RefSeq" id="WP_045074697.1">
    <property type="nucleotide sequence ID" value="NZ_CP011005.1"/>
</dbReference>
<keyword evidence="5" id="KW-1185">Reference proteome</keyword>
<dbReference type="KEGG" id="ari:UM93_07305"/>
<evidence type="ECO:0000313" key="4">
    <source>
        <dbReference type="EMBL" id="AJT41369.1"/>
    </source>
</evidence>
<dbReference type="HOGENOM" id="CLU_013985_11_8_11"/>
<dbReference type="Gene3D" id="3.40.630.30">
    <property type="match status" value="1"/>
</dbReference>
<protein>
    <recommendedName>
        <fullName evidence="3">N-acetyltransferase domain-containing protein</fullName>
    </recommendedName>
</protein>
<dbReference type="PANTHER" id="PTHR43877:SF5">
    <property type="entry name" value="BLL8307 PROTEIN"/>
    <property type="match status" value="1"/>
</dbReference>
<name>A0A0D4BYG9_9MICC</name>
<dbReference type="InterPro" id="IPR016181">
    <property type="entry name" value="Acyl_CoA_acyltransferase"/>
</dbReference>
<dbReference type="STRING" id="1618207.UM93_07305"/>
<keyword evidence="1" id="KW-0808">Transferase</keyword>
<dbReference type="OrthoDB" id="9803233at2"/>
<dbReference type="EMBL" id="CP011005">
    <property type="protein sequence ID" value="AJT41369.1"/>
    <property type="molecule type" value="Genomic_DNA"/>
</dbReference>
<dbReference type="PATRIC" id="fig|1618207.4.peg.1478"/>
<dbReference type="SUPFAM" id="SSF55729">
    <property type="entry name" value="Acyl-CoA N-acyltransferases (Nat)"/>
    <property type="match status" value="1"/>
</dbReference>
<gene>
    <name evidence="4" type="ORF">UM93_07305</name>
</gene>
<keyword evidence="2" id="KW-0012">Acyltransferase</keyword>